<dbReference type="AlphaFoldDB" id="A0A917DJ52"/>
<dbReference type="Pfam" id="PF14123">
    <property type="entry name" value="DUF4290"/>
    <property type="match status" value="1"/>
</dbReference>
<dbReference type="RefSeq" id="WP_188763811.1">
    <property type="nucleotide sequence ID" value="NZ_BMKK01000001.1"/>
</dbReference>
<organism evidence="2 3">
    <name type="scientific">Emticicia aquatilis</name>
    <dbReference type="NCBI Taxonomy" id="1537369"/>
    <lineage>
        <taxon>Bacteria</taxon>
        <taxon>Pseudomonadati</taxon>
        <taxon>Bacteroidota</taxon>
        <taxon>Cytophagia</taxon>
        <taxon>Cytophagales</taxon>
        <taxon>Leadbetterellaceae</taxon>
        <taxon>Emticicia</taxon>
    </lineage>
</organism>
<accession>A0A917DJ52</accession>
<dbReference type="Proteomes" id="UP000609064">
    <property type="component" value="Unassembled WGS sequence"/>
</dbReference>
<proteinExistence type="predicted"/>
<feature type="compositionally biased region" description="Low complexity" evidence="1">
    <location>
        <begin position="177"/>
        <end position="194"/>
    </location>
</feature>
<protein>
    <recommendedName>
        <fullName evidence="4">DUF4290 domain-containing protein</fullName>
    </recommendedName>
</protein>
<evidence type="ECO:0000313" key="2">
    <source>
        <dbReference type="EMBL" id="GGD41954.1"/>
    </source>
</evidence>
<comment type="caution">
    <text evidence="2">The sequence shown here is derived from an EMBL/GenBank/DDBJ whole genome shotgun (WGS) entry which is preliminary data.</text>
</comment>
<evidence type="ECO:0008006" key="4">
    <source>
        <dbReference type="Google" id="ProtNLM"/>
    </source>
</evidence>
<feature type="compositionally biased region" description="Basic and acidic residues" evidence="1">
    <location>
        <begin position="198"/>
        <end position="221"/>
    </location>
</feature>
<evidence type="ECO:0000313" key="3">
    <source>
        <dbReference type="Proteomes" id="UP000609064"/>
    </source>
</evidence>
<sequence>MKEYGSNIQKLTDYIVSLPDREQRTKYAHILIELMRQIHPNMREGIDYSKKLWDDLYIIANFDLDVDSPFPPPPKEILGKKPMTVPYNQHQLKHRLYGRNLELLVVKAMITQDYDERKAFISYMVRLMKSFFQVWNKDTIETADCLQQILELSGFKLQKEIDELRRDGLMESSPRDGSSNRQRTQQNQSQGGNNYQFRDNRGGDRDNRDRNRGNDRNDRNKNFGNGNYKNDRNDRNNNNKNNNNRRPR</sequence>
<name>A0A917DJ52_9BACT</name>
<keyword evidence="3" id="KW-1185">Reference proteome</keyword>
<dbReference type="InterPro" id="IPR025632">
    <property type="entry name" value="DUF4290"/>
</dbReference>
<evidence type="ECO:0000256" key="1">
    <source>
        <dbReference type="SAM" id="MobiDB-lite"/>
    </source>
</evidence>
<dbReference type="EMBL" id="BMKK01000001">
    <property type="protein sequence ID" value="GGD41954.1"/>
    <property type="molecule type" value="Genomic_DNA"/>
</dbReference>
<reference evidence="2" key="1">
    <citation type="journal article" date="2014" name="Int. J. Syst. Evol. Microbiol.">
        <title>Complete genome sequence of Corynebacterium casei LMG S-19264T (=DSM 44701T), isolated from a smear-ripened cheese.</title>
        <authorList>
            <consortium name="US DOE Joint Genome Institute (JGI-PGF)"/>
            <person name="Walter F."/>
            <person name="Albersmeier A."/>
            <person name="Kalinowski J."/>
            <person name="Ruckert C."/>
        </authorList>
    </citation>
    <scope>NUCLEOTIDE SEQUENCE</scope>
    <source>
        <strain evidence="2">CGMCC 1.15958</strain>
    </source>
</reference>
<reference evidence="2" key="2">
    <citation type="submission" date="2020-09" db="EMBL/GenBank/DDBJ databases">
        <authorList>
            <person name="Sun Q."/>
            <person name="Zhou Y."/>
        </authorList>
    </citation>
    <scope>NUCLEOTIDE SEQUENCE</scope>
    <source>
        <strain evidence="2">CGMCC 1.15958</strain>
    </source>
</reference>
<gene>
    <name evidence="2" type="ORF">GCM10011514_02400</name>
</gene>
<feature type="region of interest" description="Disordered" evidence="1">
    <location>
        <begin position="169"/>
        <end position="248"/>
    </location>
</feature>